<evidence type="ECO:0000313" key="3">
    <source>
        <dbReference type="Proteomes" id="UP000054858"/>
    </source>
</evidence>
<evidence type="ECO:0000256" key="1">
    <source>
        <dbReference type="SAM" id="Phobius"/>
    </source>
</evidence>
<reference evidence="2 3" key="1">
    <citation type="submission" date="2015-11" db="EMBL/GenBank/DDBJ databases">
        <title>Genomic analysis of 38 Legionella species identifies large and diverse effector repertoires.</title>
        <authorList>
            <person name="Burstein D."/>
            <person name="Amaro F."/>
            <person name="Zusman T."/>
            <person name="Lifshitz Z."/>
            <person name="Cohen O."/>
            <person name="Gilbert J.A."/>
            <person name="Pupko T."/>
            <person name="Shuman H.A."/>
            <person name="Segal G."/>
        </authorList>
    </citation>
    <scope>NUCLEOTIDE SEQUENCE [LARGE SCALE GENOMIC DNA]</scope>
    <source>
        <strain evidence="2 3">Oak Ridge-10</strain>
    </source>
</reference>
<proteinExistence type="predicted"/>
<keyword evidence="1" id="KW-1133">Transmembrane helix</keyword>
<sequence length="370" mass="41271">MLEINLALLDPVPGNLITTSTLDWAGISLAKKTMDLRACKPLKNVLTLYPHQPLPTLAVHAPLFSLYPEHTKIDEDVIAGCHSGAQFQYYDANEVHFKRDSFITFARIVKFLQGCGTQFKPFPELSVADMPDLRVSTNALEPALLSVYQAENEAYHEKTTRSCHSATGVYINTKSSADFFNVHHQRLAGISEDKSRVRVTIEENHDPVSQLKRTMLHYPKTWQMIKWSLLSIGVASLIFFTGGLGIIPVLTGVIAKLGVLSIVASAPIVGGVLASLWYGGIKPLSQWAINRFFYPKFDIRHIEPVEEVITGSPQRLMANLGVPHRREHTLLEREKRAEPYQHPSIFATPASILAEEDEKLNSIGNSMSYL</sequence>
<feature type="transmembrane region" description="Helical" evidence="1">
    <location>
        <begin position="227"/>
        <end position="247"/>
    </location>
</feature>
<name>A0A0W0X0P1_9GAMM</name>
<dbReference type="EMBL" id="LNYP01000029">
    <property type="protein sequence ID" value="KTD38070.1"/>
    <property type="molecule type" value="Genomic_DNA"/>
</dbReference>
<evidence type="ECO:0000313" key="2">
    <source>
        <dbReference type="EMBL" id="KTD38070.1"/>
    </source>
</evidence>
<comment type="caution">
    <text evidence="2">The sequence shown here is derived from an EMBL/GenBank/DDBJ whole genome shotgun (WGS) entry which is preliminary data.</text>
</comment>
<dbReference type="Proteomes" id="UP000054858">
    <property type="component" value="Unassembled WGS sequence"/>
</dbReference>
<dbReference type="PATRIC" id="fig|29423.5.peg.1830"/>
<organism evidence="2 3">
    <name type="scientific">Legionella oakridgensis</name>
    <dbReference type="NCBI Taxonomy" id="29423"/>
    <lineage>
        <taxon>Bacteria</taxon>
        <taxon>Pseudomonadati</taxon>
        <taxon>Pseudomonadota</taxon>
        <taxon>Gammaproteobacteria</taxon>
        <taxon>Legionellales</taxon>
        <taxon>Legionellaceae</taxon>
        <taxon>Legionella</taxon>
    </lineage>
</organism>
<keyword evidence="1" id="KW-0812">Transmembrane</keyword>
<feature type="transmembrane region" description="Helical" evidence="1">
    <location>
        <begin position="253"/>
        <end position="278"/>
    </location>
</feature>
<dbReference type="RefSeq" id="WP_058388903.1">
    <property type="nucleotide sequence ID" value="NZ_LCUA01000004.1"/>
</dbReference>
<gene>
    <name evidence="2" type="ORF">Loak_1746</name>
</gene>
<accession>A0A0W0X0P1</accession>
<dbReference type="AlphaFoldDB" id="A0A0W0X0P1"/>
<protein>
    <submittedName>
        <fullName evidence="2">Uncharacterized protein</fullName>
    </submittedName>
</protein>
<keyword evidence="1" id="KW-0472">Membrane</keyword>